<feature type="chain" id="PRO_5004581025" description="legumain" evidence="9">
    <location>
        <begin position="27"/>
        <end position="397"/>
    </location>
</feature>
<dbReference type="PANTHER" id="PTHR12000">
    <property type="entry name" value="HEMOGLOBINASE FAMILY MEMBER"/>
    <property type="match status" value="1"/>
</dbReference>
<evidence type="ECO:0000256" key="1">
    <source>
        <dbReference type="ARBA" id="ARBA00000810"/>
    </source>
</evidence>
<evidence type="ECO:0000313" key="11">
    <source>
        <dbReference type="Proteomes" id="UP000015104"/>
    </source>
</evidence>
<keyword evidence="11" id="KW-1185">Reference proteome</keyword>
<organism evidence="10 11">
    <name type="scientific">Tetranychus urticae</name>
    <name type="common">Two-spotted spider mite</name>
    <dbReference type="NCBI Taxonomy" id="32264"/>
    <lineage>
        <taxon>Eukaryota</taxon>
        <taxon>Metazoa</taxon>
        <taxon>Ecdysozoa</taxon>
        <taxon>Arthropoda</taxon>
        <taxon>Chelicerata</taxon>
        <taxon>Arachnida</taxon>
        <taxon>Acari</taxon>
        <taxon>Acariformes</taxon>
        <taxon>Trombidiformes</taxon>
        <taxon>Prostigmata</taxon>
        <taxon>Eleutherengona</taxon>
        <taxon>Raphignathae</taxon>
        <taxon>Tetranychoidea</taxon>
        <taxon>Tetranychidae</taxon>
        <taxon>Tetranychus</taxon>
    </lineage>
</organism>
<accession>T1K504</accession>
<evidence type="ECO:0000256" key="8">
    <source>
        <dbReference type="PIRSR" id="PIRSR019663-1"/>
    </source>
</evidence>
<dbReference type="GO" id="GO:0005773">
    <property type="term" value="C:vacuole"/>
    <property type="evidence" value="ECO:0007669"/>
    <property type="project" value="GOC"/>
</dbReference>
<evidence type="ECO:0000256" key="3">
    <source>
        <dbReference type="ARBA" id="ARBA00012628"/>
    </source>
</evidence>
<dbReference type="eggNOG" id="KOG1348">
    <property type="taxonomic scope" value="Eukaryota"/>
</dbReference>
<dbReference type="Proteomes" id="UP000015104">
    <property type="component" value="Unassembled WGS sequence"/>
</dbReference>
<dbReference type="EC" id="3.4.22.34" evidence="3"/>
<evidence type="ECO:0000256" key="7">
    <source>
        <dbReference type="ARBA" id="ARBA00022807"/>
    </source>
</evidence>
<dbReference type="InterPro" id="IPR048501">
    <property type="entry name" value="Legum_prodom"/>
</dbReference>
<dbReference type="Gene3D" id="3.40.50.1460">
    <property type="match status" value="1"/>
</dbReference>
<evidence type="ECO:0000256" key="2">
    <source>
        <dbReference type="ARBA" id="ARBA00009941"/>
    </source>
</evidence>
<comment type="similarity">
    <text evidence="2">Belongs to the peptidase C13 family.</text>
</comment>
<dbReference type="GO" id="GO:0051603">
    <property type="term" value="P:proteolysis involved in protein catabolic process"/>
    <property type="evidence" value="ECO:0007669"/>
    <property type="project" value="TreeGrafter"/>
</dbReference>
<dbReference type="GO" id="GO:0006624">
    <property type="term" value="P:vacuolar protein processing"/>
    <property type="evidence" value="ECO:0007669"/>
    <property type="project" value="TreeGrafter"/>
</dbReference>
<proteinExistence type="inferred from homology"/>
<dbReference type="EnsemblMetazoa" id="tetur05g04550.1">
    <property type="protein sequence ID" value="tetur05g04550.1"/>
    <property type="gene ID" value="tetur05g04550"/>
</dbReference>
<evidence type="ECO:0000256" key="4">
    <source>
        <dbReference type="ARBA" id="ARBA00022670"/>
    </source>
</evidence>
<name>T1K504_TETUR</name>
<dbReference type="GO" id="GO:0004197">
    <property type="term" value="F:cysteine-type endopeptidase activity"/>
    <property type="evidence" value="ECO:0007669"/>
    <property type="project" value="UniProtKB-EC"/>
</dbReference>
<sequence>MQQHYTNTMFSFLIIFPLLFTLSASALTDLLSSKSHAGYNTYAVLVAGSNTHFNYRHQAHVCHTYQILINHGVPAKNIIVMMYDDIAYDQMNPFPGQIFNAPNGTDVYAGVVKDYTGEEVTAENFLGVLKGDKTLAAMGKKVLTTGPNDNVFIYYAGHGGVGLLGFPSSCLSSHDLNEALVYMHDNKMYGKLTIHLEACESGSMFENILQDNLKIRAITSSNSKEISFSCYCDTHNIGTCFEDEYSASWLDYNNLTRQALEQQFTDYGENSPSLDPQQFGQKSLISTILKAGRSFLFRGVKKVVTHLCVHNYCKDAKKVMLSRRPLVKHETYAKVAKKFHSKCLNLGVHTFGMKFMHAFADIVESNDFNEVTLNRFMEDLEKACKNHIVGHNFKAII</sequence>
<keyword evidence="5 9" id="KW-0732">Signal</keyword>
<evidence type="ECO:0000313" key="10">
    <source>
        <dbReference type="EnsemblMetazoa" id="tetur05g04550.1"/>
    </source>
</evidence>
<dbReference type="PRINTS" id="PR00776">
    <property type="entry name" value="HEMOGLOBNASE"/>
</dbReference>
<evidence type="ECO:0000256" key="5">
    <source>
        <dbReference type="ARBA" id="ARBA00022729"/>
    </source>
</evidence>
<dbReference type="CDD" id="cd21115">
    <property type="entry name" value="legumain_C"/>
    <property type="match status" value="1"/>
</dbReference>
<protein>
    <recommendedName>
        <fullName evidence="3">legumain</fullName>
        <ecNumber evidence="3">3.4.22.34</ecNumber>
    </recommendedName>
</protein>
<dbReference type="STRING" id="32264.T1K504"/>
<feature type="active site" description="Nucleophile" evidence="8">
    <location>
        <position position="199"/>
    </location>
</feature>
<dbReference type="EMBL" id="CAEY01001583">
    <property type="status" value="NOT_ANNOTATED_CDS"/>
    <property type="molecule type" value="Genomic_DNA"/>
</dbReference>
<feature type="signal peptide" evidence="9">
    <location>
        <begin position="1"/>
        <end position="26"/>
    </location>
</feature>
<dbReference type="PIRSF" id="PIRSF019663">
    <property type="entry name" value="Legumain"/>
    <property type="match status" value="1"/>
</dbReference>
<dbReference type="InterPro" id="IPR001096">
    <property type="entry name" value="Peptidase_C13"/>
</dbReference>
<dbReference type="FunFam" id="3.40.50.1460:FF:000006">
    <property type="entry name" value="Legumain"/>
    <property type="match status" value="1"/>
</dbReference>
<keyword evidence="4" id="KW-0645">Protease</keyword>
<dbReference type="Pfam" id="PF01650">
    <property type="entry name" value="Peptidase_C13"/>
    <property type="match status" value="1"/>
</dbReference>
<reference evidence="11" key="1">
    <citation type="submission" date="2011-08" db="EMBL/GenBank/DDBJ databases">
        <authorList>
            <person name="Rombauts S."/>
        </authorList>
    </citation>
    <scope>NUCLEOTIDE SEQUENCE</scope>
    <source>
        <strain evidence="11">London</strain>
    </source>
</reference>
<evidence type="ECO:0000256" key="6">
    <source>
        <dbReference type="ARBA" id="ARBA00022801"/>
    </source>
</evidence>
<dbReference type="HOGENOM" id="CLU_024160_2_0_1"/>
<feature type="active site" evidence="8">
    <location>
        <position position="158"/>
    </location>
</feature>
<keyword evidence="6" id="KW-0378">Hydrolase</keyword>
<keyword evidence="7" id="KW-0788">Thiol protease</keyword>
<evidence type="ECO:0000256" key="9">
    <source>
        <dbReference type="SAM" id="SignalP"/>
    </source>
</evidence>
<reference evidence="10" key="2">
    <citation type="submission" date="2015-06" db="UniProtKB">
        <authorList>
            <consortium name="EnsemblMetazoa"/>
        </authorList>
    </citation>
    <scope>IDENTIFICATION</scope>
</reference>
<dbReference type="PANTHER" id="PTHR12000:SF42">
    <property type="entry name" value="LEGUMAIN"/>
    <property type="match status" value="1"/>
</dbReference>
<comment type="catalytic activity">
    <reaction evidence="1">
        <text>Hydrolysis of proteins and small molecule substrates at -Asn-|-Xaa- bonds.</text>
        <dbReference type="EC" id="3.4.22.34"/>
    </reaction>
</comment>
<dbReference type="AlphaFoldDB" id="T1K504"/>